<evidence type="ECO:0000313" key="2">
    <source>
        <dbReference type="EMBL" id="GJS92930.1"/>
    </source>
</evidence>
<keyword evidence="1" id="KW-0472">Membrane</keyword>
<keyword evidence="1" id="KW-1133">Transmembrane helix</keyword>
<evidence type="ECO:0000256" key="1">
    <source>
        <dbReference type="SAM" id="Phobius"/>
    </source>
</evidence>
<accession>A0ABQ4ZSM7</accession>
<keyword evidence="1" id="KW-0812">Transmembrane</keyword>
<reference evidence="2" key="2">
    <citation type="submission" date="2022-01" db="EMBL/GenBank/DDBJ databases">
        <authorList>
            <person name="Yamashiro T."/>
            <person name="Shiraishi A."/>
            <person name="Satake H."/>
            <person name="Nakayama K."/>
        </authorList>
    </citation>
    <scope>NUCLEOTIDE SEQUENCE</scope>
</reference>
<dbReference type="Proteomes" id="UP001151760">
    <property type="component" value="Unassembled WGS sequence"/>
</dbReference>
<comment type="caution">
    <text evidence="2">The sequence shown here is derived from an EMBL/GenBank/DDBJ whole genome shotgun (WGS) entry which is preliminary data.</text>
</comment>
<reference evidence="2" key="1">
    <citation type="journal article" date="2022" name="Int. J. Mol. Sci.">
        <title>Draft Genome of Tanacetum Coccineum: Genomic Comparison of Closely Related Tanacetum-Family Plants.</title>
        <authorList>
            <person name="Yamashiro T."/>
            <person name="Shiraishi A."/>
            <person name="Nakayama K."/>
            <person name="Satake H."/>
        </authorList>
    </citation>
    <scope>NUCLEOTIDE SEQUENCE</scope>
</reference>
<dbReference type="EMBL" id="BQNB010011617">
    <property type="protein sequence ID" value="GJS92930.1"/>
    <property type="molecule type" value="Genomic_DNA"/>
</dbReference>
<gene>
    <name evidence="2" type="ORF">Tco_0799898</name>
</gene>
<name>A0ABQ4ZSM7_9ASTR</name>
<proteinExistence type="predicted"/>
<sequence>MLFSSALTFVGGVIGSVVVKYSLYKGLNSKSNSYSDGASVSARGETFGTSFELVGPELSWSDAISIHQNAWIPFLLYLIKIFTISGYVARATKDVKVFDRRFSVIDDVIWCLFVFGDN</sequence>
<keyword evidence="3" id="KW-1185">Reference proteome</keyword>
<evidence type="ECO:0000313" key="3">
    <source>
        <dbReference type="Proteomes" id="UP001151760"/>
    </source>
</evidence>
<feature type="transmembrane region" description="Helical" evidence="1">
    <location>
        <begin position="70"/>
        <end position="89"/>
    </location>
</feature>
<organism evidence="2 3">
    <name type="scientific">Tanacetum coccineum</name>
    <dbReference type="NCBI Taxonomy" id="301880"/>
    <lineage>
        <taxon>Eukaryota</taxon>
        <taxon>Viridiplantae</taxon>
        <taxon>Streptophyta</taxon>
        <taxon>Embryophyta</taxon>
        <taxon>Tracheophyta</taxon>
        <taxon>Spermatophyta</taxon>
        <taxon>Magnoliopsida</taxon>
        <taxon>eudicotyledons</taxon>
        <taxon>Gunneridae</taxon>
        <taxon>Pentapetalae</taxon>
        <taxon>asterids</taxon>
        <taxon>campanulids</taxon>
        <taxon>Asterales</taxon>
        <taxon>Asteraceae</taxon>
        <taxon>Asteroideae</taxon>
        <taxon>Anthemideae</taxon>
        <taxon>Anthemidinae</taxon>
        <taxon>Tanacetum</taxon>
    </lineage>
</organism>
<protein>
    <submittedName>
        <fullName evidence="2">Uncharacterized protein</fullName>
    </submittedName>
</protein>